<keyword evidence="2" id="KW-1185">Reference proteome</keyword>
<gene>
    <name evidence="1" type="ORF">RM609_30625</name>
</gene>
<sequence length="54" mass="6123">MRPEKAISGGSPEPVPHVWAVRDWQFLAHGLMNRNWLLKTAADALLWAKRDDGL</sequence>
<organism evidence="1 2">
    <name type="scientific">Streptomyces hesseae</name>
    <dbReference type="NCBI Taxonomy" id="3075519"/>
    <lineage>
        <taxon>Bacteria</taxon>
        <taxon>Bacillati</taxon>
        <taxon>Actinomycetota</taxon>
        <taxon>Actinomycetes</taxon>
        <taxon>Kitasatosporales</taxon>
        <taxon>Streptomycetaceae</taxon>
        <taxon>Streptomyces</taxon>
    </lineage>
</organism>
<dbReference type="EMBL" id="JAVRFI010000030">
    <property type="protein sequence ID" value="MDT0453408.1"/>
    <property type="molecule type" value="Genomic_DNA"/>
</dbReference>
<evidence type="ECO:0000313" key="2">
    <source>
        <dbReference type="Proteomes" id="UP001180531"/>
    </source>
</evidence>
<evidence type="ECO:0000313" key="1">
    <source>
        <dbReference type="EMBL" id="MDT0453408.1"/>
    </source>
</evidence>
<name>A0ABU2SXG7_9ACTN</name>
<comment type="caution">
    <text evidence="1">The sequence shown here is derived from an EMBL/GenBank/DDBJ whole genome shotgun (WGS) entry which is preliminary data.</text>
</comment>
<dbReference type="Proteomes" id="UP001180531">
    <property type="component" value="Unassembled WGS sequence"/>
</dbReference>
<dbReference type="RefSeq" id="WP_311615249.1">
    <property type="nucleotide sequence ID" value="NZ_JAVRFI010000030.1"/>
</dbReference>
<accession>A0ABU2SXG7</accession>
<protein>
    <recommendedName>
        <fullName evidence="3">Transposase</fullName>
    </recommendedName>
</protein>
<reference evidence="1" key="1">
    <citation type="submission" date="2024-05" db="EMBL/GenBank/DDBJ databases">
        <title>30 novel species of actinomycetes from the DSMZ collection.</title>
        <authorList>
            <person name="Nouioui I."/>
        </authorList>
    </citation>
    <scope>NUCLEOTIDE SEQUENCE</scope>
    <source>
        <strain evidence="1">DSM 40473</strain>
    </source>
</reference>
<evidence type="ECO:0008006" key="3">
    <source>
        <dbReference type="Google" id="ProtNLM"/>
    </source>
</evidence>
<proteinExistence type="predicted"/>